<sequence length="342" mass="37716">MDEVSIIGLDLAKRVFQAHGMCSKGSMLFRKKLTRSQLLEFLAKQPGCIVAMEACASAHFWGRAIRDLGHDVRLIPPIYVKPFVKRQKNDAADAEAIAEAAARPNMRFVALKSSSQQAGAMVFRTRDLLVRQRTQLINALRGHLAEHGVVAPQGVANVRVLETAIEGAEQTLDLLVIEMARLYLQQIATLTENITTLEKVLRQEAANADNTARLLTVPGIGHVTAMAIEAFAPPMEIFRRGRDFAAWLGLVPLQHSTGGKQVLGKTSKMGQRDIRRLLITGAMTVVRWASRKSPPEGSWLFRMLARKPRMLVAIALANKMARVVWAMLTKGEVFRNPATVAA</sequence>
<dbReference type="Pfam" id="PF02371">
    <property type="entry name" value="Transposase_20"/>
    <property type="match status" value="1"/>
</dbReference>
<evidence type="ECO:0000259" key="1">
    <source>
        <dbReference type="Pfam" id="PF01548"/>
    </source>
</evidence>
<dbReference type="RefSeq" id="WP_127712162.1">
    <property type="nucleotide sequence ID" value="NZ_SACO01000039.1"/>
</dbReference>
<dbReference type="PANTHER" id="PTHR33055:SF3">
    <property type="entry name" value="PUTATIVE TRANSPOSASE FOR IS117-RELATED"/>
    <property type="match status" value="1"/>
</dbReference>
<dbReference type="InterPro" id="IPR003346">
    <property type="entry name" value="Transposase_20"/>
</dbReference>
<dbReference type="EMBL" id="SACO01000039">
    <property type="protein sequence ID" value="RVU01164.1"/>
    <property type="molecule type" value="Genomic_DNA"/>
</dbReference>
<dbReference type="AlphaFoldDB" id="A0A3S3THI9"/>
<dbReference type="Proteomes" id="UP000282837">
    <property type="component" value="Unassembled WGS sequence"/>
</dbReference>
<evidence type="ECO:0000313" key="3">
    <source>
        <dbReference type="EMBL" id="RVU01164.1"/>
    </source>
</evidence>
<comment type="caution">
    <text evidence="3">The sequence shown here is derived from an EMBL/GenBank/DDBJ whole genome shotgun (WGS) entry which is preliminary data.</text>
</comment>
<dbReference type="PANTHER" id="PTHR33055">
    <property type="entry name" value="TRANSPOSASE FOR INSERTION SEQUENCE ELEMENT IS1111A"/>
    <property type="match status" value="1"/>
</dbReference>
<protein>
    <submittedName>
        <fullName evidence="3">IS110 family transposase</fullName>
    </submittedName>
</protein>
<reference evidence="3 4" key="1">
    <citation type="submission" date="2019-01" db="EMBL/GenBank/DDBJ databases">
        <authorList>
            <person name="Chen W.-M."/>
        </authorList>
    </citation>
    <scope>NUCLEOTIDE SEQUENCE [LARGE SCALE GENOMIC DNA]</scope>
    <source>
        <strain evidence="3 4">FSY-9</strain>
    </source>
</reference>
<proteinExistence type="predicted"/>
<evidence type="ECO:0000259" key="2">
    <source>
        <dbReference type="Pfam" id="PF02371"/>
    </source>
</evidence>
<dbReference type="InterPro" id="IPR002525">
    <property type="entry name" value="Transp_IS110-like_N"/>
</dbReference>
<feature type="domain" description="Transposase IS116/IS110/IS902 C-terminal" evidence="2">
    <location>
        <begin position="213"/>
        <end position="289"/>
    </location>
</feature>
<evidence type="ECO:0000313" key="4">
    <source>
        <dbReference type="Proteomes" id="UP000282837"/>
    </source>
</evidence>
<dbReference type="GO" id="GO:0004803">
    <property type="term" value="F:transposase activity"/>
    <property type="evidence" value="ECO:0007669"/>
    <property type="project" value="InterPro"/>
</dbReference>
<dbReference type="Pfam" id="PF01548">
    <property type="entry name" value="DEDD_Tnp_IS110"/>
    <property type="match status" value="1"/>
</dbReference>
<dbReference type="GO" id="GO:0003677">
    <property type="term" value="F:DNA binding"/>
    <property type="evidence" value="ECO:0007669"/>
    <property type="project" value="InterPro"/>
</dbReference>
<feature type="domain" description="Transposase IS110-like N-terminal" evidence="1">
    <location>
        <begin position="7"/>
        <end position="146"/>
    </location>
</feature>
<dbReference type="NCBIfam" id="NF033542">
    <property type="entry name" value="transpos_IS110"/>
    <property type="match status" value="1"/>
</dbReference>
<gene>
    <name evidence="3" type="ORF">EOE18_18200</name>
</gene>
<name>A0A3S3THI9_9SPHN</name>
<dbReference type="OrthoDB" id="5289737at2"/>
<dbReference type="GO" id="GO:0006313">
    <property type="term" value="P:DNA transposition"/>
    <property type="evidence" value="ECO:0007669"/>
    <property type="project" value="InterPro"/>
</dbReference>
<keyword evidence="4" id="KW-1185">Reference proteome</keyword>
<organism evidence="3 4">
    <name type="scientific">Novosphingobium umbonatum</name>
    <dbReference type="NCBI Taxonomy" id="1908524"/>
    <lineage>
        <taxon>Bacteria</taxon>
        <taxon>Pseudomonadati</taxon>
        <taxon>Pseudomonadota</taxon>
        <taxon>Alphaproteobacteria</taxon>
        <taxon>Sphingomonadales</taxon>
        <taxon>Sphingomonadaceae</taxon>
        <taxon>Novosphingobium</taxon>
    </lineage>
</organism>
<accession>A0A3S3THI9</accession>
<dbReference type="InterPro" id="IPR047650">
    <property type="entry name" value="Transpos_IS110"/>
</dbReference>